<dbReference type="Pfam" id="PF04724">
    <property type="entry name" value="Glyco_transf_17"/>
    <property type="match status" value="1"/>
</dbReference>
<dbReference type="PANTHER" id="PTHR12224">
    <property type="entry name" value="BETA-1,4-MANNOSYL-GLYCOPROTEIN BETA-1,4-N-ACETYLGLUCOSAMINYL-TRANSFERASE"/>
    <property type="match status" value="1"/>
</dbReference>
<name>A0ABD3SP21_9STRA</name>
<feature type="compositionally biased region" description="Polar residues" evidence="1">
    <location>
        <begin position="48"/>
        <end position="71"/>
    </location>
</feature>
<reference evidence="3 4" key="1">
    <citation type="submission" date="2024-10" db="EMBL/GenBank/DDBJ databases">
        <title>Updated reference genomes for cyclostephanoid diatoms.</title>
        <authorList>
            <person name="Roberts W.R."/>
            <person name="Alverson A.J."/>
        </authorList>
    </citation>
    <scope>NUCLEOTIDE SEQUENCE [LARGE SCALE GENOMIC DNA]</scope>
    <source>
        <strain evidence="3 4">AJA228-03</strain>
    </source>
</reference>
<comment type="caution">
    <text evidence="3">The sequence shown here is derived from an EMBL/GenBank/DDBJ whole genome shotgun (WGS) entry which is preliminary data.</text>
</comment>
<organism evidence="3 4">
    <name type="scientific">Cyclostephanos tholiformis</name>
    <dbReference type="NCBI Taxonomy" id="382380"/>
    <lineage>
        <taxon>Eukaryota</taxon>
        <taxon>Sar</taxon>
        <taxon>Stramenopiles</taxon>
        <taxon>Ochrophyta</taxon>
        <taxon>Bacillariophyta</taxon>
        <taxon>Coscinodiscophyceae</taxon>
        <taxon>Thalassiosirophycidae</taxon>
        <taxon>Stephanodiscales</taxon>
        <taxon>Stephanodiscaceae</taxon>
        <taxon>Cyclostephanos</taxon>
    </lineage>
</organism>
<evidence type="ECO:0008006" key="5">
    <source>
        <dbReference type="Google" id="ProtNLM"/>
    </source>
</evidence>
<dbReference type="EMBL" id="JALLPB020000023">
    <property type="protein sequence ID" value="KAL3826340.1"/>
    <property type="molecule type" value="Genomic_DNA"/>
</dbReference>
<evidence type="ECO:0000313" key="4">
    <source>
        <dbReference type="Proteomes" id="UP001530377"/>
    </source>
</evidence>
<dbReference type="InterPro" id="IPR006813">
    <property type="entry name" value="Glyco_trans_17"/>
</dbReference>
<feature type="region of interest" description="Disordered" evidence="1">
    <location>
        <begin position="485"/>
        <end position="505"/>
    </location>
</feature>
<keyword evidence="2" id="KW-0812">Transmembrane</keyword>
<evidence type="ECO:0000313" key="3">
    <source>
        <dbReference type="EMBL" id="KAL3826340.1"/>
    </source>
</evidence>
<evidence type="ECO:0000256" key="2">
    <source>
        <dbReference type="SAM" id="Phobius"/>
    </source>
</evidence>
<protein>
    <recommendedName>
        <fullName evidence="5">Nucleotide-diphospho-sugar transferase domain-containing protein</fullName>
    </recommendedName>
</protein>
<keyword evidence="2" id="KW-1133">Transmembrane helix</keyword>
<gene>
    <name evidence="3" type="ORF">ACHAXA_003664</name>
</gene>
<feature type="region of interest" description="Disordered" evidence="1">
    <location>
        <begin position="47"/>
        <end position="71"/>
    </location>
</feature>
<dbReference type="Proteomes" id="UP001530377">
    <property type="component" value="Unassembled WGS sequence"/>
</dbReference>
<evidence type="ECO:0000256" key="1">
    <source>
        <dbReference type="SAM" id="MobiDB-lite"/>
    </source>
</evidence>
<proteinExistence type="predicted"/>
<sequence>MNASYLLFRRILAVAIVISSIAPIIFHRLPVFQSTTDRLHHPFLRGPPTSSSIRIKSSGETSNNYDRTSTNRITLPPNIGEAGRSLLRRALDKRPIWDDDIHPEIESERCGRYFSRTNKTNTFLSYDITRKRRRRLFLGSLIADDSWHALGALAIESYGIYAAVAFVESNRTQTGSPRTLRFVDGTLEREILVESEMFGPNTPVFVENFVHEGNVHEGIMREQMQRSLIIEMWKKAGMTEDDVGVLTDADECLTRDFLRAMQICDVPQLNPETQNCHTAKVVSASMVFEGSPECMTITRKWMHPDLILGKCIEGIGDDAYKLDASQRQRNNILAWRKKEYTHKYGNYIGWSKEKKTFPLWNAADFRRDQGGLVIMFENVDYLPFNLGHTGYHFHNYFETTQQLRKKYMTYGHPVKEAQNMSISEMHPDLDVMVDCVMGRSVTNNKHNVSSVAEFEGRIPIAYLLDGYSIARHIELEKILKEDERRHDRTWHDNPKSKDWFEKIPP</sequence>
<feature type="transmembrane region" description="Helical" evidence="2">
    <location>
        <begin position="7"/>
        <end position="26"/>
    </location>
</feature>
<dbReference type="PANTHER" id="PTHR12224:SF0">
    <property type="entry name" value="BETA-1,4-MANNOSYL-GLYCOPROTEIN 4-BETA-N-ACETYLGLUCOSAMINYLTRANSFERASE"/>
    <property type="match status" value="1"/>
</dbReference>
<keyword evidence="4" id="KW-1185">Reference proteome</keyword>
<dbReference type="AlphaFoldDB" id="A0ABD3SP21"/>
<keyword evidence="2" id="KW-0472">Membrane</keyword>
<accession>A0ABD3SP21</accession>